<dbReference type="VEuPathDB" id="FungiDB:PYU1_G014118"/>
<reference evidence="10" key="3">
    <citation type="submission" date="2015-02" db="UniProtKB">
        <authorList>
            <consortium name="EnsemblProtists"/>
        </authorList>
    </citation>
    <scope>IDENTIFICATION</scope>
    <source>
        <strain evidence="10">DAOM BR144</strain>
    </source>
</reference>
<dbReference type="InterPro" id="IPR029056">
    <property type="entry name" value="Ribokinase-like"/>
</dbReference>
<dbReference type="OMA" id="WRAAYHN"/>
<feature type="binding site" evidence="8">
    <location>
        <position position="244"/>
    </location>
    <ligand>
        <name>(6S)-NADPHX</name>
        <dbReference type="ChEBI" id="CHEBI:64076"/>
    </ligand>
</feature>
<dbReference type="EnsemblProtists" id="PYU1_T014148">
    <property type="protein sequence ID" value="PYU1_T014148"/>
    <property type="gene ID" value="PYU1_G014118"/>
</dbReference>
<keyword evidence="3 8" id="KW-0067">ATP-binding</keyword>
<dbReference type="Gene3D" id="3.40.1190.20">
    <property type="match status" value="1"/>
</dbReference>
<evidence type="ECO:0000313" key="11">
    <source>
        <dbReference type="Proteomes" id="UP000019132"/>
    </source>
</evidence>
<evidence type="ECO:0000256" key="4">
    <source>
        <dbReference type="ARBA" id="ARBA00022857"/>
    </source>
</evidence>
<dbReference type="Proteomes" id="UP000019132">
    <property type="component" value="Unassembled WGS sequence"/>
</dbReference>
<dbReference type="PANTHER" id="PTHR12592">
    <property type="entry name" value="ATP-DEPENDENT (S)-NAD(P)H-HYDRATE DEHYDRATASE FAMILY MEMBER"/>
    <property type="match status" value="1"/>
</dbReference>
<dbReference type="HAMAP" id="MF_01965">
    <property type="entry name" value="NADHX_dehydratase"/>
    <property type="match status" value="1"/>
</dbReference>
<dbReference type="GO" id="GO:0046496">
    <property type="term" value="P:nicotinamide nucleotide metabolic process"/>
    <property type="evidence" value="ECO:0007669"/>
    <property type="project" value="UniProtKB-UniRule"/>
</dbReference>
<keyword evidence="4" id="KW-0521">NADP</keyword>
<comment type="catalytic activity">
    <reaction evidence="7 8">
        <text>(6S)-NADPHX + ATP = ADP + phosphate + NADPH + H(+)</text>
        <dbReference type="Rhea" id="RHEA:32231"/>
        <dbReference type="ChEBI" id="CHEBI:15378"/>
        <dbReference type="ChEBI" id="CHEBI:30616"/>
        <dbReference type="ChEBI" id="CHEBI:43474"/>
        <dbReference type="ChEBI" id="CHEBI:57783"/>
        <dbReference type="ChEBI" id="CHEBI:64076"/>
        <dbReference type="ChEBI" id="CHEBI:456216"/>
        <dbReference type="EC" id="4.2.1.93"/>
    </reaction>
</comment>
<feature type="binding site" evidence="8">
    <location>
        <begin position="174"/>
        <end position="180"/>
    </location>
    <ligand>
        <name>(6S)-NADPHX</name>
        <dbReference type="ChEBI" id="CHEBI:64076"/>
    </ligand>
</feature>
<proteinExistence type="inferred from homology"/>
<accession>K3XA99</accession>
<evidence type="ECO:0000259" key="9">
    <source>
        <dbReference type="PROSITE" id="PS51383"/>
    </source>
</evidence>
<feature type="binding site" evidence="8">
    <location>
        <position position="121"/>
    </location>
    <ligand>
        <name>(6S)-NADPHX</name>
        <dbReference type="ChEBI" id="CHEBI:64076"/>
    </ligand>
</feature>
<keyword evidence="5 8" id="KW-0520">NAD</keyword>
<dbReference type="FunCoup" id="K3XA99">
    <property type="interactions" value="99"/>
</dbReference>
<keyword evidence="1 8" id="KW-0597">Phosphoprotein</keyword>
<name>K3XA99_GLOUD</name>
<dbReference type="HOGENOM" id="CLU_030651_2_0_1"/>
<comment type="cofactor">
    <cofactor evidence="8">
        <name>Mg(2+)</name>
        <dbReference type="ChEBI" id="CHEBI:18420"/>
    </cofactor>
</comment>
<feature type="domain" description="YjeF C-terminal" evidence="9">
    <location>
        <begin position="5"/>
        <end position="314"/>
    </location>
</feature>
<protein>
    <recommendedName>
        <fullName evidence="8">ATP-dependent (S)-NAD(P)H-hydrate dehydratase</fullName>
        <ecNumber evidence="8">4.2.1.93</ecNumber>
    </recommendedName>
    <alternativeName>
        <fullName evidence="8">ATP-dependent NAD(P)HX dehydratase</fullName>
    </alternativeName>
</protein>
<evidence type="ECO:0000256" key="5">
    <source>
        <dbReference type="ARBA" id="ARBA00023027"/>
    </source>
</evidence>
<dbReference type="AlphaFoldDB" id="K3XA99"/>
<dbReference type="eggNOG" id="KOG3974">
    <property type="taxonomic scope" value="Eukaryota"/>
</dbReference>
<evidence type="ECO:0000313" key="10">
    <source>
        <dbReference type="EnsemblProtists" id="PYU1_T014148"/>
    </source>
</evidence>
<feature type="binding site" evidence="8">
    <location>
        <begin position="215"/>
        <end position="219"/>
    </location>
    <ligand>
        <name>ATP</name>
        <dbReference type="ChEBI" id="CHEBI:30616"/>
    </ligand>
</feature>
<dbReference type="FunFam" id="3.40.1190.20:FF:000023">
    <property type="entry name" value="ATP-dependent (S)-NAD(P)H-hydrate dehydratase"/>
    <property type="match status" value="1"/>
</dbReference>
<dbReference type="STRING" id="431595.K3XA99"/>
<evidence type="ECO:0000256" key="8">
    <source>
        <dbReference type="HAMAP-Rule" id="MF_03157"/>
    </source>
</evidence>
<reference evidence="11" key="1">
    <citation type="journal article" date="2010" name="Genome Biol.">
        <title>Genome sequence of the necrotrophic plant pathogen Pythium ultimum reveals original pathogenicity mechanisms and effector repertoire.</title>
        <authorList>
            <person name="Levesque C.A."/>
            <person name="Brouwer H."/>
            <person name="Cano L."/>
            <person name="Hamilton J.P."/>
            <person name="Holt C."/>
            <person name="Huitema E."/>
            <person name="Raffaele S."/>
            <person name="Robideau G.P."/>
            <person name="Thines M."/>
            <person name="Win J."/>
            <person name="Zerillo M.M."/>
            <person name="Beakes G.W."/>
            <person name="Boore J.L."/>
            <person name="Busam D."/>
            <person name="Dumas B."/>
            <person name="Ferriera S."/>
            <person name="Fuerstenberg S.I."/>
            <person name="Gachon C.M."/>
            <person name="Gaulin E."/>
            <person name="Govers F."/>
            <person name="Grenville-Briggs L."/>
            <person name="Horner N."/>
            <person name="Hostetler J."/>
            <person name="Jiang R.H."/>
            <person name="Johnson J."/>
            <person name="Krajaejun T."/>
            <person name="Lin H."/>
            <person name="Meijer H.J."/>
            <person name="Moore B."/>
            <person name="Morris P."/>
            <person name="Phuntmart V."/>
            <person name="Puiu D."/>
            <person name="Shetty J."/>
            <person name="Stajich J.E."/>
            <person name="Tripathy S."/>
            <person name="Wawra S."/>
            <person name="van West P."/>
            <person name="Whitty B.R."/>
            <person name="Coutinho P.M."/>
            <person name="Henrissat B."/>
            <person name="Martin F."/>
            <person name="Thomas P.D."/>
            <person name="Tyler B.M."/>
            <person name="De Vries R.P."/>
            <person name="Kamoun S."/>
            <person name="Yandell M."/>
            <person name="Tisserat N."/>
            <person name="Buell C.R."/>
        </authorList>
    </citation>
    <scope>NUCLEOTIDE SEQUENCE</scope>
    <source>
        <strain evidence="11">DAOM:BR144</strain>
    </source>
</reference>
<dbReference type="EC" id="4.2.1.93" evidence="8"/>
<reference evidence="11" key="2">
    <citation type="submission" date="2010-04" db="EMBL/GenBank/DDBJ databases">
        <authorList>
            <person name="Buell R."/>
            <person name="Hamilton J."/>
            <person name="Hostetler J."/>
        </authorList>
    </citation>
    <scope>NUCLEOTIDE SEQUENCE [LARGE SCALE GENOMIC DNA]</scope>
    <source>
        <strain evidence="11">DAOM:BR144</strain>
    </source>
</reference>
<keyword evidence="2 8" id="KW-0547">Nucleotide-binding</keyword>
<evidence type="ECO:0000256" key="3">
    <source>
        <dbReference type="ARBA" id="ARBA00022840"/>
    </source>
</evidence>
<evidence type="ECO:0000256" key="6">
    <source>
        <dbReference type="ARBA" id="ARBA00023239"/>
    </source>
</evidence>
<dbReference type="CDD" id="cd01171">
    <property type="entry name" value="YXKO-related"/>
    <property type="match status" value="1"/>
</dbReference>
<feature type="binding site" evidence="8">
    <location>
        <begin position="234"/>
        <end position="243"/>
    </location>
    <ligand>
        <name>ATP</name>
        <dbReference type="ChEBI" id="CHEBI:30616"/>
    </ligand>
</feature>
<keyword evidence="11" id="KW-1185">Reference proteome</keyword>
<sequence length="321" mass="34509">MTIQARKLVRRLIPALTTDWRKGQHGRVGVVGGSFEYTGAPYYAGISCLKTGADLCHLFCTEEAAIPIKSYSPELIVHPLLRSDNSLKGLEASDRENAVQAAVDKISDVFSRLDTLVVGPGLGRDAGVQEITRQLIQRAKSASLPLVLDGDALFLISLEPDVIRGYTHAILTPNAMEYARLCVSIGLLDEADPAKAAKIHPAQLSQTLGPVVIKKGRADTFTDGENTYQNDEFGCPRRCGGQGDILTGAIATFVAWSKYAQSVKDEFSGNPLLLAAFGGSLVTRASALEAFDLHQRSMTSPDVLQSIGKGFLRAFPHQSAI</sequence>
<dbReference type="EMBL" id="ADOS01001529">
    <property type="status" value="NOT_ANNOTATED_CDS"/>
    <property type="molecule type" value="Genomic_DNA"/>
</dbReference>
<dbReference type="GO" id="GO:0005524">
    <property type="term" value="F:ATP binding"/>
    <property type="evidence" value="ECO:0007669"/>
    <property type="project" value="UniProtKB-KW"/>
</dbReference>
<dbReference type="PANTHER" id="PTHR12592:SF0">
    <property type="entry name" value="ATP-DEPENDENT (S)-NAD(P)H-HYDRATE DEHYDRATASE"/>
    <property type="match status" value="1"/>
</dbReference>
<dbReference type="GO" id="GO:0110051">
    <property type="term" value="P:metabolite repair"/>
    <property type="evidence" value="ECO:0007669"/>
    <property type="project" value="TreeGrafter"/>
</dbReference>
<dbReference type="GO" id="GO:0047453">
    <property type="term" value="F:ATP-dependent NAD(P)H-hydrate dehydratase activity"/>
    <property type="evidence" value="ECO:0007669"/>
    <property type="project" value="UniProtKB-UniRule"/>
</dbReference>
<dbReference type="PROSITE" id="PS51383">
    <property type="entry name" value="YJEF_C_3"/>
    <property type="match status" value="1"/>
</dbReference>
<comment type="similarity">
    <text evidence="8">Belongs to the NnrD/CARKD family.</text>
</comment>
<evidence type="ECO:0000256" key="1">
    <source>
        <dbReference type="ARBA" id="ARBA00022553"/>
    </source>
</evidence>
<dbReference type="NCBIfam" id="TIGR00196">
    <property type="entry name" value="yjeF_cterm"/>
    <property type="match status" value="1"/>
</dbReference>
<evidence type="ECO:0000256" key="2">
    <source>
        <dbReference type="ARBA" id="ARBA00022741"/>
    </source>
</evidence>
<dbReference type="SUPFAM" id="SSF53613">
    <property type="entry name" value="Ribokinase-like"/>
    <property type="match status" value="1"/>
</dbReference>
<keyword evidence="6 8" id="KW-0456">Lyase</keyword>
<evidence type="ECO:0000256" key="7">
    <source>
        <dbReference type="ARBA" id="ARBA00047472"/>
    </source>
</evidence>
<dbReference type="InterPro" id="IPR000631">
    <property type="entry name" value="CARKD"/>
</dbReference>
<comment type="catalytic activity">
    <reaction evidence="8">
        <text>(6S)-NADHX + ATP = ADP + phosphate + NADH + H(+)</text>
        <dbReference type="Rhea" id="RHEA:19017"/>
        <dbReference type="ChEBI" id="CHEBI:15378"/>
        <dbReference type="ChEBI" id="CHEBI:30616"/>
        <dbReference type="ChEBI" id="CHEBI:43474"/>
        <dbReference type="ChEBI" id="CHEBI:57945"/>
        <dbReference type="ChEBI" id="CHEBI:64074"/>
        <dbReference type="ChEBI" id="CHEBI:456216"/>
        <dbReference type="EC" id="4.2.1.93"/>
    </reaction>
</comment>
<dbReference type="Pfam" id="PF01256">
    <property type="entry name" value="Carb_kinase"/>
    <property type="match status" value="1"/>
</dbReference>
<organism evidence="10 11">
    <name type="scientific">Globisporangium ultimum (strain ATCC 200006 / CBS 805.95 / DAOM BR144)</name>
    <name type="common">Pythium ultimum</name>
    <dbReference type="NCBI Taxonomy" id="431595"/>
    <lineage>
        <taxon>Eukaryota</taxon>
        <taxon>Sar</taxon>
        <taxon>Stramenopiles</taxon>
        <taxon>Oomycota</taxon>
        <taxon>Peronosporomycetes</taxon>
        <taxon>Pythiales</taxon>
        <taxon>Pythiaceae</taxon>
        <taxon>Globisporangium</taxon>
    </lineage>
</organism>
<dbReference type="InParanoid" id="K3XA99"/>
<comment type="function">
    <text evidence="8">Catalyzes the dehydration of the S-form of NAD(P)HX at the expense of ATP, which is converted to ADP. Together with NAD(P)HX epimerase, which catalyzes the epimerization of the S- and R-forms, the enzyme allows the repair of both epimers of NAD(P)HX, a damaged form of NAD(P)H that is a result of enzymatic or heat-dependent hydration.</text>
</comment>